<organism evidence="1 2">
    <name type="scientific">Exidia glandulosa HHB12029</name>
    <dbReference type="NCBI Taxonomy" id="1314781"/>
    <lineage>
        <taxon>Eukaryota</taxon>
        <taxon>Fungi</taxon>
        <taxon>Dikarya</taxon>
        <taxon>Basidiomycota</taxon>
        <taxon>Agaricomycotina</taxon>
        <taxon>Agaricomycetes</taxon>
        <taxon>Auriculariales</taxon>
        <taxon>Exidiaceae</taxon>
        <taxon>Exidia</taxon>
    </lineage>
</organism>
<dbReference type="EMBL" id="KV426329">
    <property type="protein sequence ID" value="KZV82374.1"/>
    <property type="molecule type" value="Genomic_DNA"/>
</dbReference>
<dbReference type="OrthoDB" id="2746623at2759"/>
<evidence type="ECO:0000313" key="2">
    <source>
        <dbReference type="Proteomes" id="UP000077266"/>
    </source>
</evidence>
<proteinExistence type="predicted"/>
<dbReference type="AlphaFoldDB" id="A0A165CFH0"/>
<gene>
    <name evidence="1" type="ORF">EXIGLDRAFT_843823</name>
</gene>
<protein>
    <submittedName>
        <fullName evidence="1">Uncharacterized protein</fullName>
    </submittedName>
</protein>
<dbReference type="Proteomes" id="UP000077266">
    <property type="component" value="Unassembled WGS sequence"/>
</dbReference>
<dbReference type="InParanoid" id="A0A165CFH0"/>
<sequence length="228" mass="25285">MPPAGQTLSASVELALVPEWSFSAIYPVAPVSTKGPASLECLTWDVDVRADGTLFDKRTAAEVTYLYWEATTNAVRPPSPPLEDAPEAFNPAYAVMTPSNSVLIDVSDVPSYIDKALSAMTLHTEARTSFITYWLPAILKHKYIALRFLPQAVYEPAAPMHVTPIPDVVTRVFMLFRGIEAENIDDWRADALQASPETWKNVVRVDESKARDTSLFRVLEWGGMEVKV</sequence>
<name>A0A165CFH0_EXIGL</name>
<keyword evidence="2" id="KW-1185">Reference proteome</keyword>
<dbReference type="STRING" id="1314781.A0A165CFH0"/>
<evidence type="ECO:0000313" key="1">
    <source>
        <dbReference type="EMBL" id="KZV82374.1"/>
    </source>
</evidence>
<reference evidence="1 2" key="1">
    <citation type="journal article" date="2016" name="Mol. Biol. Evol.">
        <title>Comparative Genomics of Early-Diverging Mushroom-Forming Fungi Provides Insights into the Origins of Lignocellulose Decay Capabilities.</title>
        <authorList>
            <person name="Nagy L.G."/>
            <person name="Riley R."/>
            <person name="Tritt A."/>
            <person name="Adam C."/>
            <person name="Daum C."/>
            <person name="Floudas D."/>
            <person name="Sun H."/>
            <person name="Yadav J.S."/>
            <person name="Pangilinan J."/>
            <person name="Larsson K.H."/>
            <person name="Matsuura K."/>
            <person name="Barry K."/>
            <person name="Labutti K."/>
            <person name="Kuo R."/>
            <person name="Ohm R.A."/>
            <person name="Bhattacharya S.S."/>
            <person name="Shirouzu T."/>
            <person name="Yoshinaga Y."/>
            <person name="Martin F.M."/>
            <person name="Grigoriev I.V."/>
            <person name="Hibbett D.S."/>
        </authorList>
    </citation>
    <scope>NUCLEOTIDE SEQUENCE [LARGE SCALE GENOMIC DNA]</scope>
    <source>
        <strain evidence="1 2">HHB12029</strain>
    </source>
</reference>
<accession>A0A165CFH0</accession>